<name>A0A2S9XF22_9BACT</name>
<dbReference type="PANTHER" id="PTHR42923:SF46">
    <property type="entry name" value="AMINE OXIDASE"/>
    <property type="match status" value="1"/>
</dbReference>
<sequence>MSRERIVILGGGMAALTAAFELTEAPNWQQHHKLTIYQSGHRLGGKGASSRAGDRFDRIEEHGLHLFYGFYDNAFSVMRRCYEQLDRPPNAPLATLEQALQPHSLIVFEEQRDKWQHQPLLFPRNSAPPGLCTPVPTPRALIPIMLRFLIELFDEQRELYLDRGRTTGAINAAVLAAARAAVAGAVHELEQLLAPRGTGLGGNRRDALLRRLLTLSAVVQGIFEGMLTGRPRLRAAWSAADLTLVMIHGMIQEGLIDEDPVDWRRLDHEDFRAWLGRHGANEAALSAASLAGVYAGAYSADIEIGAGTGLHWTLRMLYTYRGAIFYKMQAGMGEVIFAPLYLLLRRRGVEFRFFHRVDALRLSTDRRRIARVELARQIDLIGADYEPLIDVHGLPCWPSEPRYEQLVDGERLRASGELLEDWGSTWPTTPVCLEHGRDFDRLVLGVGLGCIPALCQELIHDDHNPRFGAMVQAVTTTMTASAQLWIREPLSRTGWALPPAVVIPYAEPLDTWADMSHLLEVERFPAAEGPQSVAYLTAAMADDTLPPTSRADFRDHARRQDARIRQLTAAHLERSAEHLWPQLCGATGAFDHRHLWAPLATPDPLAWQHFSPQQHPSDRYVRSPRDTTRLRLSADESGYDNLILAGDWTSTPMNLGCIEGATMSGIRAAQVLARSHRTITMHGDWLSGDASPGVTTYRPYIEREVNESTAPPYLARASTMFTALLPADGSRLQALCTRHLGLDDHRVYVPLGGHVIFYAQDNPHLSASNAPGEVHERDFGFMIPVAICERRDGRLEPEAIGAYVPYLWVDLGAAVIGGREVLGFPKGQGTLGFDVSPDGHVALQLDAFLPPSSGAGVGVAWQHQRVLDLRSAPAASARSSLADLSAALNGASNSKVLSSAGLDRRARLRVMQLVVKTLRSGALTMVFLKQYRDATRPEQACYQALVEAPIERLGPAHAERVLGGRVEMQLSRRVPVIEALGLTAEGTGELARIPVLGAHYMVMDFRIGVGEVVRSI</sequence>
<dbReference type="OrthoDB" id="220163at2"/>
<dbReference type="Pfam" id="PF01593">
    <property type="entry name" value="Amino_oxidase"/>
    <property type="match status" value="1"/>
</dbReference>
<dbReference type="InterPro" id="IPR050464">
    <property type="entry name" value="Zeta_carotene_desat/Oxidored"/>
</dbReference>
<gene>
    <name evidence="2" type="ORF">ENSA7_82320</name>
</gene>
<dbReference type="EMBL" id="PVNL01000176">
    <property type="protein sequence ID" value="PRP91464.1"/>
    <property type="molecule type" value="Genomic_DNA"/>
</dbReference>
<dbReference type="Pfam" id="PF06314">
    <property type="entry name" value="ADC"/>
    <property type="match status" value="1"/>
</dbReference>
<evidence type="ECO:0000313" key="3">
    <source>
        <dbReference type="Proteomes" id="UP000238823"/>
    </source>
</evidence>
<dbReference type="Gene3D" id="3.50.50.60">
    <property type="entry name" value="FAD/NAD(P)-binding domain"/>
    <property type="match status" value="1"/>
</dbReference>
<reference evidence="2 3" key="1">
    <citation type="submission" date="2018-03" db="EMBL/GenBank/DDBJ databases">
        <title>Draft Genome Sequences of the Obligatory Marine Myxobacteria Enhygromyxa salina SWB007.</title>
        <authorList>
            <person name="Poehlein A."/>
            <person name="Moghaddam J.A."/>
            <person name="Harms H."/>
            <person name="Alanjari M."/>
            <person name="Koenig G.M."/>
            <person name="Daniel R."/>
            <person name="Schaeberle T.F."/>
        </authorList>
    </citation>
    <scope>NUCLEOTIDE SEQUENCE [LARGE SCALE GENOMIC DNA]</scope>
    <source>
        <strain evidence="2 3">SWB007</strain>
    </source>
</reference>
<dbReference type="GO" id="GO:0016829">
    <property type="term" value="F:lyase activity"/>
    <property type="evidence" value="ECO:0007669"/>
    <property type="project" value="InterPro"/>
</dbReference>
<feature type="domain" description="Amine oxidase" evidence="1">
    <location>
        <begin position="583"/>
        <end position="672"/>
    </location>
</feature>
<dbReference type="SUPFAM" id="SSF160104">
    <property type="entry name" value="Acetoacetate decarboxylase-like"/>
    <property type="match status" value="1"/>
</dbReference>
<dbReference type="InterPro" id="IPR023375">
    <property type="entry name" value="ADC_dom_sf"/>
</dbReference>
<dbReference type="AlphaFoldDB" id="A0A2S9XF22"/>
<proteinExistence type="predicted"/>
<dbReference type="PANTHER" id="PTHR42923">
    <property type="entry name" value="PROTOPORPHYRINOGEN OXIDASE"/>
    <property type="match status" value="1"/>
</dbReference>
<dbReference type="Pfam" id="PF13450">
    <property type="entry name" value="NAD_binding_8"/>
    <property type="match status" value="1"/>
</dbReference>
<dbReference type="SUPFAM" id="SSF51905">
    <property type="entry name" value="FAD/NAD(P)-binding domain"/>
    <property type="match status" value="1"/>
</dbReference>
<organism evidence="2 3">
    <name type="scientific">Enhygromyxa salina</name>
    <dbReference type="NCBI Taxonomy" id="215803"/>
    <lineage>
        <taxon>Bacteria</taxon>
        <taxon>Pseudomonadati</taxon>
        <taxon>Myxococcota</taxon>
        <taxon>Polyangia</taxon>
        <taxon>Nannocystales</taxon>
        <taxon>Nannocystaceae</taxon>
        <taxon>Enhygromyxa</taxon>
    </lineage>
</organism>
<evidence type="ECO:0000313" key="2">
    <source>
        <dbReference type="EMBL" id="PRP91464.1"/>
    </source>
</evidence>
<dbReference type="GO" id="GO:0016491">
    <property type="term" value="F:oxidoreductase activity"/>
    <property type="evidence" value="ECO:0007669"/>
    <property type="project" value="InterPro"/>
</dbReference>
<evidence type="ECO:0000259" key="1">
    <source>
        <dbReference type="Pfam" id="PF01593"/>
    </source>
</evidence>
<dbReference type="InterPro" id="IPR002937">
    <property type="entry name" value="Amino_oxidase"/>
</dbReference>
<dbReference type="Proteomes" id="UP000238823">
    <property type="component" value="Unassembled WGS sequence"/>
</dbReference>
<protein>
    <submittedName>
        <fullName evidence="2">Acetoacetate decarboxylase (ADC)</fullName>
    </submittedName>
</protein>
<accession>A0A2S9XF22</accession>
<dbReference type="InterPro" id="IPR010451">
    <property type="entry name" value="Acetoacetate_decarboxylase"/>
</dbReference>
<dbReference type="RefSeq" id="WP_106094973.1">
    <property type="nucleotide sequence ID" value="NZ_PVNL01000176.1"/>
</dbReference>
<dbReference type="InterPro" id="IPR036188">
    <property type="entry name" value="FAD/NAD-bd_sf"/>
</dbReference>
<dbReference type="Gene3D" id="2.40.400.10">
    <property type="entry name" value="Acetoacetate decarboxylase-like"/>
    <property type="match status" value="1"/>
</dbReference>
<comment type="caution">
    <text evidence="2">The sequence shown here is derived from an EMBL/GenBank/DDBJ whole genome shotgun (WGS) entry which is preliminary data.</text>
</comment>